<feature type="domain" description="AB hydrolase-1" evidence="1">
    <location>
        <begin position="21"/>
        <end position="247"/>
    </location>
</feature>
<dbReference type="PANTHER" id="PTHR43798:SF33">
    <property type="entry name" value="HYDROLASE, PUTATIVE (AFU_ORTHOLOGUE AFUA_2G14860)-RELATED"/>
    <property type="match status" value="1"/>
</dbReference>
<proteinExistence type="predicted"/>
<dbReference type="Proteomes" id="UP001299970">
    <property type="component" value="Unassembled WGS sequence"/>
</dbReference>
<dbReference type="InterPro" id="IPR000073">
    <property type="entry name" value="AB_hydrolase_1"/>
</dbReference>
<dbReference type="PANTHER" id="PTHR43798">
    <property type="entry name" value="MONOACYLGLYCEROL LIPASE"/>
    <property type="match status" value="1"/>
</dbReference>
<dbReference type="RefSeq" id="WP_241039122.1">
    <property type="nucleotide sequence ID" value="NZ_BAAAJF010000055.1"/>
</dbReference>
<gene>
    <name evidence="2" type="ORF">MMF94_22560</name>
</gene>
<keyword evidence="3" id="KW-1185">Reference proteome</keyword>
<comment type="caution">
    <text evidence="2">The sequence shown here is derived from an EMBL/GenBank/DDBJ whole genome shotgun (WGS) entry which is preliminary data.</text>
</comment>
<evidence type="ECO:0000313" key="2">
    <source>
        <dbReference type="EMBL" id="MCH6168485.1"/>
    </source>
</evidence>
<dbReference type="SUPFAM" id="SSF53474">
    <property type="entry name" value="alpha/beta-Hydrolases"/>
    <property type="match status" value="1"/>
</dbReference>
<sequence>MKVDTARGGFEVARTGDGGRPLVALHALALSGRVWDPMAAALAGSHQVFAPDARGHGGSDWDGGPFSIADLADDVAAIVETVADEPVDVVGLSMGGSTAILLAQRHPDLVARLVLADTTADYGPDRVAQWTERAEKAVGVPREKQVTFQVDRWFSPSFVETHPDEVRRVSDIFVATNSQAHAAACHAFAGLEAEAGLGDIQAPTLVLVGREDYATPPAMAETLAARIPHAHLEVLDDTRHLSLIERPDIWPVVEKHLS</sequence>
<evidence type="ECO:0000259" key="1">
    <source>
        <dbReference type="Pfam" id="PF00561"/>
    </source>
</evidence>
<evidence type="ECO:0000313" key="3">
    <source>
        <dbReference type="Proteomes" id="UP001299970"/>
    </source>
</evidence>
<organism evidence="2 3">
    <name type="scientific">Pseudonocardia alaniniphila</name>
    <dbReference type="NCBI Taxonomy" id="75291"/>
    <lineage>
        <taxon>Bacteria</taxon>
        <taxon>Bacillati</taxon>
        <taxon>Actinomycetota</taxon>
        <taxon>Actinomycetes</taxon>
        <taxon>Pseudonocardiales</taxon>
        <taxon>Pseudonocardiaceae</taxon>
        <taxon>Pseudonocardia</taxon>
    </lineage>
</organism>
<dbReference type="InterPro" id="IPR029058">
    <property type="entry name" value="AB_hydrolase_fold"/>
</dbReference>
<dbReference type="PRINTS" id="PR00111">
    <property type="entry name" value="ABHYDROLASE"/>
</dbReference>
<keyword evidence="2" id="KW-0378">Hydrolase</keyword>
<accession>A0ABS9TIW2</accession>
<dbReference type="Pfam" id="PF00561">
    <property type="entry name" value="Abhydrolase_1"/>
    <property type="match status" value="1"/>
</dbReference>
<protein>
    <submittedName>
        <fullName evidence="2">Alpha/beta fold hydrolase</fullName>
    </submittedName>
</protein>
<dbReference type="InterPro" id="IPR050266">
    <property type="entry name" value="AB_hydrolase_sf"/>
</dbReference>
<name>A0ABS9TIW2_9PSEU</name>
<dbReference type="Gene3D" id="3.40.50.1820">
    <property type="entry name" value="alpha/beta hydrolase"/>
    <property type="match status" value="1"/>
</dbReference>
<dbReference type="EMBL" id="JAKXMK010000019">
    <property type="protein sequence ID" value="MCH6168485.1"/>
    <property type="molecule type" value="Genomic_DNA"/>
</dbReference>
<reference evidence="2 3" key="1">
    <citation type="submission" date="2022-03" db="EMBL/GenBank/DDBJ databases">
        <title>Pseudonocardia alaer sp. nov., a novel actinomycete isolated from reed forest soil.</title>
        <authorList>
            <person name="Wang L."/>
        </authorList>
    </citation>
    <scope>NUCLEOTIDE SEQUENCE [LARGE SCALE GENOMIC DNA]</scope>
    <source>
        <strain evidence="2 3">Y-16303</strain>
    </source>
</reference>
<dbReference type="GO" id="GO:0016787">
    <property type="term" value="F:hydrolase activity"/>
    <property type="evidence" value="ECO:0007669"/>
    <property type="project" value="UniProtKB-KW"/>
</dbReference>